<feature type="compositionally biased region" description="Low complexity" evidence="1">
    <location>
        <begin position="7"/>
        <end position="16"/>
    </location>
</feature>
<dbReference type="AlphaFoldDB" id="A0AAV9DB87"/>
<evidence type="ECO:0000313" key="2">
    <source>
        <dbReference type="EMBL" id="KAK1298119.1"/>
    </source>
</evidence>
<dbReference type="EMBL" id="JAUJYO010000014">
    <property type="protein sequence ID" value="KAK1298119.1"/>
    <property type="molecule type" value="Genomic_DNA"/>
</dbReference>
<dbReference type="Proteomes" id="UP001180020">
    <property type="component" value="Unassembled WGS sequence"/>
</dbReference>
<dbReference type="Pfam" id="PF07795">
    <property type="entry name" value="DUF1635"/>
    <property type="match status" value="1"/>
</dbReference>
<feature type="region of interest" description="Disordered" evidence="1">
    <location>
        <begin position="1"/>
        <end position="32"/>
    </location>
</feature>
<organism evidence="2 3">
    <name type="scientific">Acorus calamus</name>
    <name type="common">Sweet flag</name>
    <dbReference type="NCBI Taxonomy" id="4465"/>
    <lineage>
        <taxon>Eukaryota</taxon>
        <taxon>Viridiplantae</taxon>
        <taxon>Streptophyta</taxon>
        <taxon>Embryophyta</taxon>
        <taxon>Tracheophyta</taxon>
        <taxon>Spermatophyta</taxon>
        <taxon>Magnoliopsida</taxon>
        <taxon>Liliopsida</taxon>
        <taxon>Acoraceae</taxon>
        <taxon>Acorus</taxon>
    </lineage>
</organism>
<reference evidence="2" key="2">
    <citation type="submission" date="2023-06" db="EMBL/GenBank/DDBJ databases">
        <authorList>
            <person name="Ma L."/>
            <person name="Liu K.-W."/>
            <person name="Li Z."/>
            <person name="Hsiao Y.-Y."/>
            <person name="Qi Y."/>
            <person name="Fu T."/>
            <person name="Tang G."/>
            <person name="Zhang D."/>
            <person name="Sun W.-H."/>
            <person name="Liu D.-K."/>
            <person name="Li Y."/>
            <person name="Chen G.-Z."/>
            <person name="Liu X.-D."/>
            <person name="Liao X.-Y."/>
            <person name="Jiang Y.-T."/>
            <person name="Yu X."/>
            <person name="Hao Y."/>
            <person name="Huang J."/>
            <person name="Zhao X.-W."/>
            <person name="Ke S."/>
            <person name="Chen Y.-Y."/>
            <person name="Wu W.-L."/>
            <person name="Hsu J.-L."/>
            <person name="Lin Y.-F."/>
            <person name="Huang M.-D."/>
            <person name="Li C.-Y."/>
            <person name="Huang L."/>
            <person name="Wang Z.-W."/>
            <person name="Zhao X."/>
            <person name="Zhong W.-Y."/>
            <person name="Peng D.-H."/>
            <person name="Ahmad S."/>
            <person name="Lan S."/>
            <person name="Zhang J.-S."/>
            <person name="Tsai W.-C."/>
            <person name="Van De Peer Y."/>
            <person name="Liu Z.-J."/>
        </authorList>
    </citation>
    <scope>NUCLEOTIDE SEQUENCE</scope>
    <source>
        <strain evidence="2">CP</strain>
        <tissue evidence="2">Leaves</tissue>
    </source>
</reference>
<dbReference type="InterPro" id="IPR012862">
    <property type="entry name" value="DUF1635"/>
</dbReference>
<dbReference type="PANTHER" id="PTHR33431:SF12">
    <property type="entry name" value="HIGH MOBILITY GROUP BOX PROTEIN, PUTATIVE (DUF1635)-RELATED"/>
    <property type="match status" value="1"/>
</dbReference>
<evidence type="ECO:0000313" key="3">
    <source>
        <dbReference type="Proteomes" id="UP001180020"/>
    </source>
</evidence>
<comment type="caution">
    <text evidence="2">The sequence shown here is derived from an EMBL/GenBank/DDBJ whole genome shotgun (WGS) entry which is preliminary data.</text>
</comment>
<protein>
    <submittedName>
        <fullName evidence="2">Uncharacterized protein</fullName>
    </submittedName>
</protein>
<name>A0AAV9DB87_ACOCL</name>
<gene>
    <name evidence="2" type="ORF">QJS10_CPB14g01467</name>
</gene>
<keyword evidence="3" id="KW-1185">Reference proteome</keyword>
<reference evidence="2" key="1">
    <citation type="journal article" date="2023" name="Nat. Commun.">
        <title>Diploid and tetraploid genomes of Acorus and the evolution of monocots.</title>
        <authorList>
            <person name="Ma L."/>
            <person name="Liu K.W."/>
            <person name="Li Z."/>
            <person name="Hsiao Y.Y."/>
            <person name="Qi Y."/>
            <person name="Fu T."/>
            <person name="Tang G.D."/>
            <person name="Zhang D."/>
            <person name="Sun W.H."/>
            <person name="Liu D.K."/>
            <person name="Li Y."/>
            <person name="Chen G.Z."/>
            <person name="Liu X.D."/>
            <person name="Liao X.Y."/>
            <person name="Jiang Y.T."/>
            <person name="Yu X."/>
            <person name="Hao Y."/>
            <person name="Huang J."/>
            <person name="Zhao X.W."/>
            <person name="Ke S."/>
            <person name="Chen Y.Y."/>
            <person name="Wu W.L."/>
            <person name="Hsu J.L."/>
            <person name="Lin Y.F."/>
            <person name="Huang M.D."/>
            <person name="Li C.Y."/>
            <person name="Huang L."/>
            <person name="Wang Z.W."/>
            <person name="Zhao X."/>
            <person name="Zhong W.Y."/>
            <person name="Peng D.H."/>
            <person name="Ahmad S."/>
            <person name="Lan S."/>
            <person name="Zhang J.S."/>
            <person name="Tsai W.C."/>
            <person name="Van de Peer Y."/>
            <person name="Liu Z.J."/>
        </authorList>
    </citation>
    <scope>NUCLEOTIDE SEQUENCE</scope>
    <source>
        <strain evidence="2">CP</strain>
    </source>
</reference>
<dbReference type="PANTHER" id="PTHR33431">
    <property type="entry name" value="ENABLED-LIKE PROTEIN (DUF1635)"/>
    <property type="match status" value="1"/>
</dbReference>
<accession>A0AAV9DB87</accession>
<evidence type="ECO:0000256" key="1">
    <source>
        <dbReference type="SAM" id="MobiDB-lite"/>
    </source>
</evidence>
<sequence>MSPPMSDPLMDSMLSSFDNLPSPPMGCTENNSATNLSSEIQALRQRLLYATLEKETLRTNAMNELRLKEDCVNQLYQLLKQTTFERDEARQHLLQLQNLLLPKPQTTQTQASPPTDTLVDLLPLPPSLQFPITSTDSNNHSSYISSPVHSIFDFVVSSAPSDHLDRLMNSRPLPEVGKLMQAVADAGPVLKTLLVSGPLPRWRNPPPLPVQTVQIPPTVGLRGRKRPLMPAPEMSGFGPDAKRVLKDVLSGC</sequence>
<proteinExistence type="predicted"/>